<dbReference type="InterPro" id="IPR029058">
    <property type="entry name" value="AB_hydrolase_fold"/>
</dbReference>
<feature type="chain" id="PRO_5032597630" evidence="1">
    <location>
        <begin position="28"/>
        <end position="349"/>
    </location>
</feature>
<name>A0A848DJ53_9PSEU</name>
<evidence type="ECO:0000313" key="2">
    <source>
        <dbReference type="EMBL" id="NMH92730.1"/>
    </source>
</evidence>
<gene>
    <name evidence="2" type="ORF">HF519_14355</name>
</gene>
<dbReference type="PANTHER" id="PTHR37574:SF1">
    <property type="entry name" value="LIPASE B"/>
    <property type="match status" value="1"/>
</dbReference>
<dbReference type="InterPro" id="IPR053228">
    <property type="entry name" value="Stereospecific_Lipase"/>
</dbReference>
<dbReference type="EMBL" id="JAAXKZ010000046">
    <property type="protein sequence ID" value="NMH92730.1"/>
    <property type="molecule type" value="Genomic_DNA"/>
</dbReference>
<organism evidence="2 3">
    <name type="scientific">Pseudonocardia bannensis</name>
    <dbReference type="NCBI Taxonomy" id="630973"/>
    <lineage>
        <taxon>Bacteria</taxon>
        <taxon>Bacillati</taxon>
        <taxon>Actinomycetota</taxon>
        <taxon>Actinomycetes</taxon>
        <taxon>Pseudonocardiales</taxon>
        <taxon>Pseudonocardiaceae</taxon>
        <taxon>Pseudonocardia</taxon>
    </lineage>
</organism>
<keyword evidence="3" id="KW-1185">Reference proteome</keyword>
<dbReference type="PANTHER" id="PTHR37574">
    <property type="entry name" value="LIPASE B"/>
    <property type="match status" value="1"/>
</dbReference>
<protein>
    <submittedName>
        <fullName evidence="2">Lipase</fullName>
    </submittedName>
</protein>
<reference evidence="2 3" key="1">
    <citation type="submission" date="2020-04" db="EMBL/GenBank/DDBJ databases">
        <authorList>
            <person name="Klaysubun C."/>
            <person name="Duangmal K."/>
            <person name="Lipun K."/>
        </authorList>
    </citation>
    <scope>NUCLEOTIDE SEQUENCE [LARGE SCALE GENOMIC DNA]</scope>
    <source>
        <strain evidence="2 3">DSM 45300</strain>
    </source>
</reference>
<evidence type="ECO:0000313" key="3">
    <source>
        <dbReference type="Proteomes" id="UP000586918"/>
    </source>
</evidence>
<dbReference type="Gene3D" id="3.40.50.1820">
    <property type="entry name" value="alpha/beta hydrolase"/>
    <property type="match status" value="1"/>
</dbReference>
<proteinExistence type="predicted"/>
<dbReference type="RefSeq" id="WP_169413437.1">
    <property type="nucleotide sequence ID" value="NZ_JAAXKZ010000046.1"/>
</dbReference>
<dbReference type="SUPFAM" id="SSF53474">
    <property type="entry name" value="alpha/beta-Hydrolases"/>
    <property type="match status" value="1"/>
</dbReference>
<feature type="signal peptide" evidence="1">
    <location>
        <begin position="1"/>
        <end position="27"/>
    </location>
</feature>
<evidence type="ECO:0000256" key="1">
    <source>
        <dbReference type="SAM" id="SignalP"/>
    </source>
</evidence>
<accession>A0A848DJ53</accession>
<dbReference type="Proteomes" id="UP000586918">
    <property type="component" value="Unassembled WGS sequence"/>
</dbReference>
<keyword evidence="1" id="KW-0732">Signal</keyword>
<sequence length="349" mass="36180">MHYRLTLVPLAGLALAMTAMIATPAVAAPGTPATTVRHAPVDRPGPELTVPSDVLAASLDCSPGIDEAAVDPVLLLSGTTVDPPENFDWNYQPALTAAGIPYCTSTAPGRNMADIAVRGEYVVYALRTMAERAGRDVAVVGHSQGGMVTRWALRFWPDTRELVSDLIGLAPSNNGTLTGSAACTPLCAPAIWQQRTGSKFLAALNSGRQTFGGVDYTVVYTDLDAVVTPQPAGSVLAADGAADDEVTNVALQQVCPGSTADHIATGTYDAVAWALVLDALTHDGPADPDRIDPAVCTQPLMPGVNPLTFPADSARSSTLLAMTLATYPRVAAEPELACYARAEGCEPAA</sequence>
<dbReference type="AlphaFoldDB" id="A0A848DJ53"/>
<comment type="caution">
    <text evidence="2">The sequence shown here is derived from an EMBL/GenBank/DDBJ whole genome shotgun (WGS) entry which is preliminary data.</text>
</comment>